<evidence type="ECO:0000313" key="5">
    <source>
        <dbReference type="EMBL" id="VAW10562.1"/>
    </source>
</evidence>
<dbReference type="GO" id="GO:0016798">
    <property type="term" value="F:hydrolase activity, acting on glycosyl bonds"/>
    <property type="evidence" value="ECO:0007669"/>
    <property type="project" value="UniProtKB-KW"/>
</dbReference>
<dbReference type="InterPro" id="IPR023296">
    <property type="entry name" value="Glyco_hydro_beta-prop_sf"/>
</dbReference>
<accession>A0A3B0T7Z2</accession>
<dbReference type="EMBL" id="UOEL01000025">
    <property type="protein sequence ID" value="VAW10562.1"/>
    <property type="molecule type" value="Genomic_DNA"/>
</dbReference>
<feature type="domain" description="Glycosyl hydrolase family 32 N-terminal" evidence="4">
    <location>
        <begin position="47"/>
        <end position="154"/>
    </location>
</feature>
<dbReference type="AlphaFoldDB" id="A0A3B0T7Z2"/>
<reference evidence="5" key="1">
    <citation type="submission" date="2018-06" db="EMBL/GenBank/DDBJ databases">
        <authorList>
            <person name="Zhirakovskaya E."/>
        </authorList>
    </citation>
    <scope>NUCLEOTIDE SEQUENCE</scope>
</reference>
<organism evidence="5">
    <name type="scientific">hydrothermal vent metagenome</name>
    <dbReference type="NCBI Taxonomy" id="652676"/>
    <lineage>
        <taxon>unclassified sequences</taxon>
        <taxon>metagenomes</taxon>
        <taxon>ecological metagenomes</taxon>
    </lineage>
</organism>
<evidence type="ECO:0000256" key="2">
    <source>
        <dbReference type="ARBA" id="ARBA00022801"/>
    </source>
</evidence>
<dbReference type="Gene3D" id="2.115.10.20">
    <property type="entry name" value="Glycosyl hydrolase domain, family 43"/>
    <property type="match status" value="2"/>
</dbReference>
<proteinExistence type="inferred from homology"/>
<keyword evidence="2" id="KW-0378">Hydrolase</keyword>
<evidence type="ECO:0000259" key="4">
    <source>
        <dbReference type="Pfam" id="PF00251"/>
    </source>
</evidence>
<dbReference type="Pfam" id="PF00251">
    <property type="entry name" value="Glyco_hydro_32N"/>
    <property type="match status" value="1"/>
</dbReference>
<evidence type="ECO:0000256" key="1">
    <source>
        <dbReference type="ARBA" id="ARBA00009902"/>
    </source>
</evidence>
<dbReference type="InterPro" id="IPR013148">
    <property type="entry name" value="Glyco_hydro_32_N"/>
</dbReference>
<name>A0A3B0T7Z2_9ZZZZ</name>
<keyword evidence="3" id="KW-0326">Glycosidase</keyword>
<evidence type="ECO:0000256" key="3">
    <source>
        <dbReference type="ARBA" id="ARBA00023295"/>
    </source>
</evidence>
<dbReference type="SUPFAM" id="SSF75005">
    <property type="entry name" value="Arabinanase/levansucrase/invertase"/>
    <property type="match status" value="1"/>
</dbReference>
<gene>
    <name evidence="5" type="ORF">MNBD_BACTEROID03-1772</name>
</gene>
<sequence>MITKSTVLAIMGLMLGIMLFGQEGAYPSILENTLIFEGDKCSWDADAVHTFSIVEANKGGYKYWAYYALDHYNERDSQIRKGGLARSNDLVHWEKYKHNPIISNNCRWPTVVFQNDTFYMFYAEYNDNVDSRIVMLTSKDGLSFEDKAIITPYSKGEQNQNPFIYFNNNDQFFYLFYYNGTERAEKDKKWNIYVKKSADILTIKDIEPIEVISSNETMAAPSVAFYNDKYYLLVEEFNDSKAQDRWVTNAFQSDKIDSGYKRVSNNPILSDNDACAFQYVFDNKLYVSYSHAINLKESIWNLRMIKFK</sequence>
<comment type="similarity">
    <text evidence="1">Belongs to the glycosyl hydrolase 32 family.</text>
</comment>
<protein>
    <recommendedName>
        <fullName evidence="4">Glycosyl hydrolase family 32 N-terminal domain-containing protein</fullName>
    </recommendedName>
</protein>